<protein>
    <submittedName>
        <fullName evidence="1">Uncharacterized protein</fullName>
    </submittedName>
</protein>
<evidence type="ECO:0000313" key="1">
    <source>
        <dbReference type="EMBL" id="MST69000.1"/>
    </source>
</evidence>
<dbReference type="EMBL" id="VUNB01000004">
    <property type="protein sequence ID" value="MST69000.1"/>
    <property type="molecule type" value="Genomic_DNA"/>
</dbReference>
<dbReference type="RefSeq" id="WP_154572475.1">
    <property type="nucleotide sequence ID" value="NZ_VUNB01000004.1"/>
</dbReference>
<organism evidence="1">
    <name type="scientific">Baileyella intestinalis</name>
    <dbReference type="NCBI Taxonomy" id="2606709"/>
    <lineage>
        <taxon>Bacteria</taxon>
        <taxon>Bacillati</taxon>
        <taxon>Bacillota</taxon>
        <taxon>Clostridia</taxon>
        <taxon>Peptostreptococcales</taxon>
        <taxon>Anaerovoracaceae</taxon>
        <taxon>Baileyella</taxon>
    </lineage>
</organism>
<comment type="caution">
    <text evidence="1">The sequence shown here is derived from an EMBL/GenBank/DDBJ whole genome shotgun (WGS) entry which is preliminary data.</text>
</comment>
<dbReference type="AlphaFoldDB" id="A0A6A8M8G2"/>
<name>A0A6A8M8G2_9FIRM</name>
<reference evidence="1" key="1">
    <citation type="submission" date="2019-09" db="EMBL/GenBank/DDBJ databases">
        <title>In-depth cultivation of the pig gut microbiome towards novel bacterial diversity and tailored functional studies.</title>
        <authorList>
            <person name="Wylensek D."/>
            <person name="Hitch T.C.A."/>
            <person name="Clavel T."/>
        </authorList>
    </citation>
    <scope>NUCLEOTIDE SEQUENCE</scope>
    <source>
        <strain evidence="1">RF-744-FAT-WT-3</strain>
    </source>
</reference>
<sequence>MALLTRNEYGIVAVNNAVLEKLTVDNMLSLSSMLVPCSKKGRLLRQRFWNGLGDMLKSVNIQSKDHDVHVDVTFAVYAGIDPEDAAGRLFDMIEADFETLCLDKPKVLTAHVAGTIDKRKDPGEKGRSSGKGLITEGSRVITRTNEI</sequence>
<proteinExistence type="predicted"/>
<gene>
    <name evidence="1" type="ORF">FYJ66_05270</name>
</gene>
<accession>A0A6A8M8G2</accession>